<proteinExistence type="predicted"/>
<accession>A0A024QIF3</accession>
<reference evidence="2 3" key="1">
    <citation type="submission" date="2014-03" db="EMBL/GenBank/DDBJ databases">
        <authorList>
            <person name="Urmite Genomes U."/>
        </authorList>
    </citation>
    <scope>NUCLEOTIDE SEQUENCE [LARGE SCALE GENOMIC DNA]</scope>
    <source>
        <strain evidence="2 3">Vm-5</strain>
    </source>
</reference>
<reference evidence="3" key="2">
    <citation type="submission" date="2014-05" db="EMBL/GenBank/DDBJ databases">
        <title>Draft genome sequence of Virgibacillus massiliensis Vm-5.</title>
        <authorList>
            <person name="Khelaifia S."/>
            <person name="Croce O."/>
            <person name="Lagier J.C."/>
            <person name="Raoult D."/>
        </authorList>
    </citation>
    <scope>NUCLEOTIDE SEQUENCE [LARGE SCALE GENOMIC DNA]</scope>
    <source>
        <strain evidence="3">Vm-5</strain>
    </source>
</reference>
<comment type="caution">
    <text evidence="2">The sequence shown here is derived from an EMBL/GenBank/DDBJ whole genome shotgun (WGS) entry which is preliminary data.</text>
</comment>
<organism evidence="2 3">
    <name type="scientific">Virgibacillus massiliensis</name>
    <dbReference type="NCBI Taxonomy" id="1462526"/>
    <lineage>
        <taxon>Bacteria</taxon>
        <taxon>Bacillati</taxon>
        <taxon>Bacillota</taxon>
        <taxon>Bacilli</taxon>
        <taxon>Bacillales</taxon>
        <taxon>Bacillaceae</taxon>
        <taxon>Virgibacillus</taxon>
    </lineage>
</organism>
<feature type="region of interest" description="Disordered" evidence="1">
    <location>
        <begin position="1"/>
        <end position="28"/>
    </location>
</feature>
<dbReference type="Pfam" id="PF19654">
    <property type="entry name" value="DUF6157"/>
    <property type="match status" value="1"/>
</dbReference>
<dbReference type="EMBL" id="CCDP010000004">
    <property type="protein sequence ID" value="CDQ41992.1"/>
    <property type="molecule type" value="Genomic_DNA"/>
</dbReference>
<keyword evidence="3" id="KW-1185">Reference proteome</keyword>
<evidence type="ECO:0000256" key="1">
    <source>
        <dbReference type="SAM" id="MobiDB-lite"/>
    </source>
</evidence>
<evidence type="ECO:0000313" key="2">
    <source>
        <dbReference type="EMBL" id="CDQ41992.1"/>
    </source>
</evidence>
<evidence type="ECO:0000313" key="3">
    <source>
        <dbReference type="Proteomes" id="UP000028875"/>
    </source>
</evidence>
<gene>
    <name evidence="2" type="ORF">BN990_04371</name>
</gene>
<dbReference type="InterPro" id="IPR046155">
    <property type="entry name" value="DUF6157"/>
</dbReference>
<dbReference type="AlphaFoldDB" id="A0A024QIF3"/>
<sequence>MSYKNTFITVSEDSTATSGMEPTPRNNKPTIASIEYELMRENPYTYTQVDVQFQT</sequence>
<dbReference type="Proteomes" id="UP000028875">
    <property type="component" value="Unassembled WGS sequence"/>
</dbReference>
<name>A0A024QIF3_9BACI</name>
<protein>
    <submittedName>
        <fullName evidence="2">Uncharacterized protein</fullName>
    </submittedName>
</protein>